<dbReference type="Proteomes" id="UP000077134">
    <property type="component" value="Unassembled WGS sequence"/>
</dbReference>
<dbReference type="InterPro" id="IPR008286">
    <property type="entry name" value="Prn/Lys/Arg_de-COase_C"/>
</dbReference>
<dbReference type="Gene3D" id="3.90.100.10">
    <property type="entry name" value="Orn/Lys/Arg decarboxylase, C-terminal domain"/>
    <property type="match status" value="1"/>
</dbReference>
<feature type="domain" description="Orn/Lys/Arg decarboxylases family 1 pyridoxal-P attachment site" evidence="6">
    <location>
        <begin position="14"/>
        <end position="396"/>
    </location>
</feature>
<keyword evidence="3" id="KW-0210">Decarboxylase</keyword>
<dbReference type="SUPFAM" id="SSF53383">
    <property type="entry name" value="PLP-dependent transferases"/>
    <property type="match status" value="1"/>
</dbReference>
<evidence type="ECO:0000259" key="6">
    <source>
        <dbReference type="Pfam" id="PF01276"/>
    </source>
</evidence>
<dbReference type="CDD" id="cd00615">
    <property type="entry name" value="Orn_deC_like"/>
    <property type="match status" value="1"/>
</dbReference>
<feature type="domain" description="Orn/Lys/Arg decarboxylase C-terminal" evidence="7">
    <location>
        <begin position="453"/>
        <end position="499"/>
    </location>
</feature>
<evidence type="ECO:0000313" key="9">
    <source>
        <dbReference type="Proteomes" id="UP000077134"/>
    </source>
</evidence>
<evidence type="ECO:0000256" key="5">
    <source>
        <dbReference type="ARBA" id="ARBA00023239"/>
    </source>
</evidence>
<accession>A0A162KN87</accession>
<proteinExistence type="inferred from homology"/>
<dbReference type="InterPro" id="IPR015424">
    <property type="entry name" value="PyrdxlP-dep_Trfase"/>
</dbReference>
<dbReference type="STRING" id="1763538.LPB68_11870"/>
<evidence type="ECO:0000256" key="3">
    <source>
        <dbReference type="ARBA" id="ARBA00022793"/>
    </source>
</evidence>
<dbReference type="AlphaFoldDB" id="A0A162KN87"/>
<dbReference type="GO" id="GO:0016831">
    <property type="term" value="F:carboxy-lyase activity"/>
    <property type="evidence" value="ECO:0007669"/>
    <property type="project" value="UniProtKB-KW"/>
</dbReference>
<protein>
    <submittedName>
        <fullName evidence="8">Amino acid decarboxylase</fullName>
    </submittedName>
</protein>
<dbReference type="EMBL" id="LSFN01000043">
    <property type="protein sequence ID" value="OAB71203.1"/>
    <property type="molecule type" value="Genomic_DNA"/>
</dbReference>
<evidence type="ECO:0000256" key="2">
    <source>
        <dbReference type="ARBA" id="ARBA00010671"/>
    </source>
</evidence>
<dbReference type="Pfam" id="PF03711">
    <property type="entry name" value="OKR_DC_1_C"/>
    <property type="match status" value="1"/>
</dbReference>
<keyword evidence="4" id="KW-0663">Pyridoxal phosphate</keyword>
<comment type="cofactor">
    <cofactor evidence="1">
        <name>pyridoxal 5'-phosphate</name>
        <dbReference type="ChEBI" id="CHEBI:597326"/>
    </cofactor>
</comment>
<keyword evidence="9" id="KW-1185">Reference proteome</keyword>
<dbReference type="Pfam" id="PF01276">
    <property type="entry name" value="OKR_DC_1"/>
    <property type="match status" value="1"/>
</dbReference>
<evidence type="ECO:0000313" key="8">
    <source>
        <dbReference type="EMBL" id="OAB71203.1"/>
    </source>
</evidence>
<sequence>MGTLKNGLDKSRAPLYEELIEYRRKKNISFHVPGHKNGQAFASDGSAQLLSEVMEIDVTEITGTDDLHHPEGVIQEAQNLAADCFGAEESFFLVGGSTAGNLSLILTVCTSPGDMLLVQRNVHKSVLHGLMLAGAKAIFLHPQIDPISGLPIAPTAATISATLDAYPHAKGVLLTMPNYHGMGVDLRPLAEVCHHYAVPLLVDEAHGAHYGQHPALPSSALSCGADGVVQSTHKMLSALTMGAMLHVQGSRIDRELLRQRLTMVQSSSPSYPVMASLDLARRQLHMGGESTFTAGLAAVSAFKRGLAKLPRYGLLLPPQQPGGLSAGVASADSEEPPDAQLAAPYTTQDPFKVVIYDDTGVLGGYELQRLLEEHGCIPEMSDDVFVVLLFSLGSTIEDTNHLLDALQHISLLEIDTYDKEQSVLPMRDAVEFSTWNISQEAISTPVAFSMKPVSLKDIECIPLAQCAGRVAAEMIIPYPPGIPILYSGENITIQTYERLLVLESARVKCHGTKDPELHHIMVFKNDRKQENL</sequence>
<dbReference type="InterPro" id="IPR000310">
    <property type="entry name" value="Orn/Lys/Arg_deCO2ase_major_dom"/>
</dbReference>
<dbReference type="OrthoDB" id="9815233at2"/>
<organism evidence="8 9">
    <name type="scientific">Paenibacillus crassostreae</name>
    <dbReference type="NCBI Taxonomy" id="1763538"/>
    <lineage>
        <taxon>Bacteria</taxon>
        <taxon>Bacillati</taxon>
        <taxon>Bacillota</taxon>
        <taxon>Bacilli</taxon>
        <taxon>Bacillales</taxon>
        <taxon>Paenibacillaceae</taxon>
        <taxon>Paenibacillus</taxon>
    </lineage>
</organism>
<dbReference type="PANTHER" id="PTHR43277:SF3">
    <property type="entry name" value="DECARBOXYLASE, PUTATIVE-RELATED"/>
    <property type="match status" value="1"/>
</dbReference>
<comment type="similarity">
    <text evidence="2">Belongs to the Orn/Lys/Arg decarboxylase class-I family.</text>
</comment>
<dbReference type="KEGG" id="pcx:LPB68_11870"/>
<reference evidence="8 9" key="1">
    <citation type="submission" date="2016-02" db="EMBL/GenBank/DDBJ databases">
        <title>Paenibacillus sp. LPB0068, isolated from Crassostrea gigas.</title>
        <authorList>
            <person name="Shin S.-K."/>
            <person name="Yi H."/>
        </authorList>
    </citation>
    <scope>NUCLEOTIDE SEQUENCE [LARGE SCALE GENOMIC DNA]</scope>
    <source>
        <strain evidence="8 9">LPB0068</strain>
    </source>
</reference>
<evidence type="ECO:0000256" key="1">
    <source>
        <dbReference type="ARBA" id="ARBA00001933"/>
    </source>
</evidence>
<dbReference type="InterPro" id="IPR015421">
    <property type="entry name" value="PyrdxlP-dep_Trfase_major"/>
</dbReference>
<dbReference type="SUPFAM" id="SSF55904">
    <property type="entry name" value="Ornithine decarboxylase C-terminal domain"/>
    <property type="match status" value="1"/>
</dbReference>
<dbReference type="Gene3D" id="3.90.1150.150">
    <property type="match status" value="1"/>
</dbReference>
<keyword evidence="5" id="KW-0456">Lyase</keyword>
<evidence type="ECO:0000259" key="7">
    <source>
        <dbReference type="Pfam" id="PF03711"/>
    </source>
</evidence>
<comment type="caution">
    <text evidence="8">The sequence shown here is derived from an EMBL/GenBank/DDBJ whole genome shotgun (WGS) entry which is preliminary data.</text>
</comment>
<dbReference type="InterPro" id="IPR036633">
    <property type="entry name" value="Prn/Lys/Arg_de-COase_C_sf"/>
</dbReference>
<dbReference type="Gene3D" id="3.40.640.10">
    <property type="entry name" value="Type I PLP-dependent aspartate aminotransferase-like (Major domain)"/>
    <property type="match status" value="1"/>
</dbReference>
<gene>
    <name evidence="8" type="ORF">PNBC_20570</name>
</gene>
<dbReference type="PANTHER" id="PTHR43277">
    <property type="entry name" value="ARGININE DECARBOXYLASE"/>
    <property type="match status" value="1"/>
</dbReference>
<name>A0A162KN87_9BACL</name>
<evidence type="ECO:0000256" key="4">
    <source>
        <dbReference type="ARBA" id="ARBA00022898"/>
    </source>
</evidence>
<dbReference type="InterPro" id="IPR052357">
    <property type="entry name" value="Orn_Lys_Arg_decarboxylase-I"/>
</dbReference>